<reference evidence="2 3" key="1">
    <citation type="journal article" date="2015" name="Genome Announc.">
        <title>Expanding the biotechnology potential of lactobacilli through comparative genomics of 213 strains and associated genera.</title>
        <authorList>
            <person name="Sun Z."/>
            <person name="Harris H.M."/>
            <person name="McCann A."/>
            <person name="Guo C."/>
            <person name="Argimon S."/>
            <person name="Zhang W."/>
            <person name="Yang X."/>
            <person name="Jeffery I.B."/>
            <person name="Cooney J.C."/>
            <person name="Kagawa T.F."/>
            <person name="Liu W."/>
            <person name="Song Y."/>
            <person name="Salvetti E."/>
            <person name="Wrobel A."/>
            <person name="Rasinkangas P."/>
            <person name="Parkhill J."/>
            <person name="Rea M.C."/>
            <person name="O'Sullivan O."/>
            <person name="Ritari J."/>
            <person name="Douillard F.P."/>
            <person name="Paul Ross R."/>
            <person name="Yang R."/>
            <person name="Briner A.E."/>
            <person name="Felis G.E."/>
            <person name="de Vos W.M."/>
            <person name="Barrangou R."/>
            <person name="Klaenhammer T.R."/>
            <person name="Caufield P.W."/>
            <person name="Cui Y."/>
            <person name="Zhang H."/>
            <person name="O'Toole P.W."/>
        </authorList>
    </citation>
    <scope>NUCLEOTIDE SEQUENCE [LARGE SCALE GENOMIC DNA]</scope>
    <source>
        <strain evidence="2 3">DSM 20534</strain>
    </source>
</reference>
<accession>A0A0R1GZ21</accession>
<protein>
    <submittedName>
        <fullName evidence="2">Uncharacterized protein</fullName>
    </submittedName>
</protein>
<keyword evidence="1" id="KW-1133">Transmembrane helix</keyword>
<comment type="caution">
    <text evidence="2">The sequence shown here is derived from an EMBL/GenBank/DDBJ whole genome shotgun (WGS) entry which is preliminary data.</text>
</comment>
<dbReference type="NCBIfam" id="TIGR01167">
    <property type="entry name" value="LPXTG_anchor"/>
    <property type="match status" value="1"/>
</dbReference>
<dbReference type="AlphaFoldDB" id="A0A0R1GZ21"/>
<name>A0A0R1GZ21_9LACO</name>
<sequence>MFNLDQGDLPDTYVLKEYETIPNTLPITGSNTRALLLSGLTLVLISGISIFGFRLHRRNKQDLAALEQVLKK</sequence>
<evidence type="ECO:0000313" key="3">
    <source>
        <dbReference type="Proteomes" id="UP000050909"/>
    </source>
</evidence>
<keyword evidence="1" id="KW-0472">Membrane</keyword>
<proteinExistence type="predicted"/>
<feature type="transmembrane region" description="Helical" evidence="1">
    <location>
        <begin position="34"/>
        <end position="53"/>
    </location>
</feature>
<gene>
    <name evidence="2" type="ORF">FC62_GL001366</name>
</gene>
<organism evidence="2 3">
    <name type="scientific">Amylolactobacillus amylotrophicus DSM 20534</name>
    <dbReference type="NCBI Taxonomy" id="1423722"/>
    <lineage>
        <taxon>Bacteria</taxon>
        <taxon>Bacillati</taxon>
        <taxon>Bacillota</taxon>
        <taxon>Bacilli</taxon>
        <taxon>Lactobacillales</taxon>
        <taxon>Lactobacillaceae</taxon>
        <taxon>Amylolactobacillus</taxon>
    </lineage>
</organism>
<keyword evidence="1" id="KW-0812">Transmembrane</keyword>
<dbReference type="Proteomes" id="UP000050909">
    <property type="component" value="Unassembled WGS sequence"/>
</dbReference>
<dbReference type="RefSeq" id="WP_162254395.1">
    <property type="nucleotide sequence ID" value="NZ_AZCV01000006.1"/>
</dbReference>
<dbReference type="PATRIC" id="fig|1423722.3.peg.1392"/>
<evidence type="ECO:0000313" key="2">
    <source>
        <dbReference type="EMBL" id="KRK37251.1"/>
    </source>
</evidence>
<dbReference type="EMBL" id="AZCV01000006">
    <property type="protein sequence ID" value="KRK37251.1"/>
    <property type="molecule type" value="Genomic_DNA"/>
</dbReference>
<keyword evidence="3" id="KW-1185">Reference proteome</keyword>
<evidence type="ECO:0000256" key="1">
    <source>
        <dbReference type="SAM" id="Phobius"/>
    </source>
</evidence>